<reference evidence="2" key="1">
    <citation type="journal article" date="2014" name="Science">
        <title>Ancient hybridizations among the ancestral genomes of bread wheat.</title>
        <authorList>
            <consortium name="International Wheat Genome Sequencing Consortium,"/>
            <person name="Marcussen T."/>
            <person name="Sandve S.R."/>
            <person name="Heier L."/>
            <person name="Spannagl M."/>
            <person name="Pfeifer M."/>
            <person name="Jakobsen K.S."/>
            <person name="Wulff B.B."/>
            <person name="Steuernagel B."/>
            <person name="Mayer K.F."/>
            <person name="Olsen O.A."/>
        </authorList>
    </citation>
    <scope>NUCLEOTIDE SEQUENCE [LARGE SCALE GENOMIC DNA]</scope>
    <source>
        <strain evidence="2">cv. AL8/78</strain>
    </source>
</reference>
<proteinExistence type="predicted"/>
<dbReference type="Proteomes" id="UP000015105">
    <property type="component" value="Chromosome 6D"/>
</dbReference>
<reference evidence="1" key="3">
    <citation type="journal article" date="2017" name="Nature">
        <title>Genome sequence of the progenitor of the wheat D genome Aegilops tauschii.</title>
        <authorList>
            <person name="Luo M.C."/>
            <person name="Gu Y.Q."/>
            <person name="Puiu D."/>
            <person name="Wang H."/>
            <person name="Twardziok S.O."/>
            <person name="Deal K.R."/>
            <person name="Huo N."/>
            <person name="Zhu T."/>
            <person name="Wang L."/>
            <person name="Wang Y."/>
            <person name="McGuire P.E."/>
            <person name="Liu S."/>
            <person name="Long H."/>
            <person name="Ramasamy R.K."/>
            <person name="Rodriguez J.C."/>
            <person name="Van S.L."/>
            <person name="Yuan L."/>
            <person name="Wang Z."/>
            <person name="Xia Z."/>
            <person name="Xiao L."/>
            <person name="Anderson O.D."/>
            <person name="Ouyang S."/>
            <person name="Liang Y."/>
            <person name="Zimin A.V."/>
            <person name="Pertea G."/>
            <person name="Qi P."/>
            <person name="Bennetzen J.L."/>
            <person name="Dai X."/>
            <person name="Dawson M.W."/>
            <person name="Muller H.G."/>
            <person name="Kugler K."/>
            <person name="Rivarola-Duarte L."/>
            <person name="Spannagl M."/>
            <person name="Mayer K.F.X."/>
            <person name="Lu F.H."/>
            <person name="Bevan M.W."/>
            <person name="Leroy P."/>
            <person name="Li P."/>
            <person name="You F.M."/>
            <person name="Sun Q."/>
            <person name="Liu Z."/>
            <person name="Lyons E."/>
            <person name="Wicker T."/>
            <person name="Salzberg S.L."/>
            <person name="Devos K.M."/>
            <person name="Dvorak J."/>
        </authorList>
    </citation>
    <scope>NUCLEOTIDE SEQUENCE [LARGE SCALE GENOMIC DNA]</scope>
    <source>
        <strain evidence="1">cv. AL8/78</strain>
    </source>
</reference>
<keyword evidence="2" id="KW-1185">Reference proteome</keyword>
<evidence type="ECO:0000313" key="1">
    <source>
        <dbReference type="EnsemblPlants" id="AET6Gv20790800.32"/>
    </source>
</evidence>
<reference evidence="1" key="5">
    <citation type="journal article" date="2021" name="G3 (Bethesda)">
        <title>Aegilops tauschii genome assembly Aet v5.0 features greater sequence contiguity and improved annotation.</title>
        <authorList>
            <person name="Wang L."/>
            <person name="Zhu T."/>
            <person name="Rodriguez J.C."/>
            <person name="Deal K.R."/>
            <person name="Dubcovsky J."/>
            <person name="McGuire P.E."/>
            <person name="Lux T."/>
            <person name="Spannagl M."/>
            <person name="Mayer K.F.X."/>
            <person name="Baldrich P."/>
            <person name="Meyers B.C."/>
            <person name="Huo N."/>
            <person name="Gu Y.Q."/>
            <person name="Zhou H."/>
            <person name="Devos K.M."/>
            <person name="Bennetzen J.L."/>
            <person name="Unver T."/>
            <person name="Budak H."/>
            <person name="Gulick P.J."/>
            <person name="Galiba G."/>
            <person name="Kalapos B."/>
            <person name="Nelson D.R."/>
            <person name="Li P."/>
            <person name="You F.M."/>
            <person name="Luo M.C."/>
            <person name="Dvorak J."/>
        </authorList>
    </citation>
    <scope>NUCLEOTIDE SEQUENCE [LARGE SCALE GENOMIC DNA]</scope>
    <source>
        <strain evidence="1">cv. AL8/78</strain>
    </source>
</reference>
<evidence type="ECO:0000313" key="2">
    <source>
        <dbReference type="Proteomes" id="UP000015105"/>
    </source>
</evidence>
<name>A0A453PN79_AEGTS</name>
<organism evidence="1 2">
    <name type="scientific">Aegilops tauschii subsp. strangulata</name>
    <name type="common">Goatgrass</name>
    <dbReference type="NCBI Taxonomy" id="200361"/>
    <lineage>
        <taxon>Eukaryota</taxon>
        <taxon>Viridiplantae</taxon>
        <taxon>Streptophyta</taxon>
        <taxon>Embryophyta</taxon>
        <taxon>Tracheophyta</taxon>
        <taxon>Spermatophyta</taxon>
        <taxon>Magnoliopsida</taxon>
        <taxon>Liliopsida</taxon>
        <taxon>Poales</taxon>
        <taxon>Poaceae</taxon>
        <taxon>BOP clade</taxon>
        <taxon>Pooideae</taxon>
        <taxon>Triticodae</taxon>
        <taxon>Triticeae</taxon>
        <taxon>Triticinae</taxon>
        <taxon>Aegilops</taxon>
    </lineage>
</organism>
<dbReference type="AlphaFoldDB" id="A0A453PN79"/>
<protein>
    <submittedName>
        <fullName evidence="1">Uncharacterized protein</fullName>
    </submittedName>
</protein>
<accession>A0A453PN79</accession>
<dbReference type="EnsemblPlants" id="AET6Gv20790800.32">
    <property type="protein sequence ID" value="AET6Gv20790800.32"/>
    <property type="gene ID" value="AET6Gv20790800"/>
</dbReference>
<sequence length="30" mass="3395">SLGLSIRVRKTDMVADNLQIISRRRAALQI</sequence>
<reference evidence="1" key="4">
    <citation type="submission" date="2019-03" db="UniProtKB">
        <authorList>
            <consortium name="EnsemblPlants"/>
        </authorList>
    </citation>
    <scope>IDENTIFICATION</scope>
</reference>
<reference evidence="2" key="2">
    <citation type="journal article" date="2017" name="Nat. Plants">
        <title>The Aegilops tauschii genome reveals multiple impacts of transposons.</title>
        <authorList>
            <person name="Zhao G."/>
            <person name="Zou C."/>
            <person name="Li K."/>
            <person name="Wang K."/>
            <person name="Li T."/>
            <person name="Gao L."/>
            <person name="Zhang X."/>
            <person name="Wang H."/>
            <person name="Yang Z."/>
            <person name="Liu X."/>
            <person name="Jiang W."/>
            <person name="Mao L."/>
            <person name="Kong X."/>
            <person name="Jiao Y."/>
            <person name="Jia J."/>
        </authorList>
    </citation>
    <scope>NUCLEOTIDE SEQUENCE [LARGE SCALE GENOMIC DNA]</scope>
    <source>
        <strain evidence="2">cv. AL8/78</strain>
    </source>
</reference>
<dbReference type="Gramene" id="AET6Gv20790800.32">
    <property type="protein sequence ID" value="AET6Gv20790800.32"/>
    <property type="gene ID" value="AET6Gv20790800"/>
</dbReference>